<dbReference type="Pfam" id="PF09084">
    <property type="entry name" value="NMT1"/>
    <property type="match status" value="1"/>
</dbReference>
<comment type="function">
    <text evidence="1">Responsible for the formation of the pyrimidine heterocycle in the thiamine biosynthesis pathway. Catalyzes the formation of hydroxymethylpyrimidine phosphate (HMP-P) from histidine and pyridoxal phosphate (PLP). The protein uses PLP and the active site histidine to form HMP-P, generating an inactive enzyme. The enzyme can only undergo a single turnover, which suggests it is a suicide enzyme.</text>
</comment>
<dbReference type="InterPro" id="IPR015168">
    <property type="entry name" value="SsuA/THI5"/>
</dbReference>
<comment type="similarity">
    <text evidence="3">Belongs to the NMT1/THI5 family.</text>
</comment>
<protein>
    <recommendedName>
        <fullName evidence="10">Thiamine pyrimidine synthase</fullName>
    </recommendedName>
</protein>
<feature type="compositionally biased region" description="Low complexity" evidence="12">
    <location>
        <begin position="30"/>
        <end position="51"/>
    </location>
</feature>
<sequence length="392" mass="40343">MSRRPLAALAALVLPLSVLAACGDDDSADDPAGSDGPPASADPSTPTTDADVVAGQPFPSARCEANRAAGTIRYLSSFDYAATASIVEVLVADAKGYFEELCLTVELAPSFSTANYPELAANNAQFSSGGSFSEVVDFATKNEAQFVVVAVEGKTGIDGLIVKDGGPTDLAGLAGLAGSTIGVKGKITPSVAAMLAQAGLVEGTDYTTVLLDGFDPKVHIEVPEIVGFPGYKSNEPKQLEAAGVPFTLFDPAEFGIPGSFGILYTNAQFLNEHPTAAQDFVRAAMRGLADAVADPAEAAEIALGYINANGNAMFLSPEGETARWAVEAELVRSTNSRTPLGVPEPELLRDEVGTYAAIGLFQGTAPDITPFVDTSLISGVYAADGTVVWPGT</sequence>
<reference evidence="14" key="1">
    <citation type="submission" date="2020-05" db="EMBL/GenBank/DDBJ databases">
        <authorList>
            <person name="Chiriac C."/>
            <person name="Salcher M."/>
            <person name="Ghai R."/>
            <person name="Kavagutti S V."/>
        </authorList>
    </citation>
    <scope>NUCLEOTIDE SEQUENCE</scope>
</reference>
<evidence type="ECO:0000256" key="7">
    <source>
        <dbReference type="ARBA" id="ARBA00022898"/>
    </source>
</evidence>
<evidence type="ECO:0000256" key="3">
    <source>
        <dbReference type="ARBA" id="ARBA00009406"/>
    </source>
</evidence>
<dbReference type="GO" id="GO:0016740">
    <property type="term" value="F:transferase activity"/>
    <property type="evidence" value="ECO:0007669"/>
    <property type="project" value="UniProtKB-KW"/>
</dbReference>
<comment type="pathway">
    <text evidence="2">Cofactor biosynthesis; thiamine diphosphate biosynthesis.</text>
</comment>
<feature type="domain" description="SsuA/THI5-like" evidence="13">
    <location>
        <begin position="87"/>
        <end position="298"/>
    </location>
</feature>
<dbReference type="Gene3D" id="3.40.190.10">
    <property type="entry name" value="Periplasmic binding protein-like II"/>
    <property type="match status" value="2"/>
</dbReference>
<evidence type="ECO:0000259" key="13">
    <source>
        <dbReference type="Pfam" id="PF09084"/>
    </source>
</evidence>
<evidence type="ECO:0000256" key="6">
    <source>
        <dbReference type="ARBA" id="ARBA00022723"/>
    </source>
</evidence>
<dbReference type="PROSITE" id="PS51257">
    <property type="entry name" value="PROKAR_LIPOPROTEIN"/>
    <property type="match status" value="1"/>
</dbReference>
<dbReference type="AlphaFoldDB" id="A0A6J6DFB4"/>
<dbReference type="SUPFAM" id="SSF53850">
    <property type="entry name" value="Periplasmic binding protein-like II"/>
    <property type="match status" value="1"/>
</dbReference>
<evidence type="ECO:0000256" key="11">
    <source>
        <dbReference type="ARBA" id="ARBA00048179"/>
    </source>
</evidence>
<accession>A0A6J6DFB4</accession>
<evidence type="ECO:0000313" key="14">
    <source>
        <dbReference type="EMBL" id="CAB4561984.1"/>
    </source>
</evidence>
<feature type="region of interest" description="Disordered" evidence="12">
    <location>
        <begin position="25"/>
        <end position="54"/>
    </location>
</feature>
<dbReference type="PANTHER" id="PTHR31528:SF1">
    <property type="entry name" value="4-AMINO-5-HYDROXYMETHYL-2-METHYLPYRIMIDINE PHOSPHATE SYNTHASE THI11-RELATED"/>
    <property type="match status" value="1"/>
</dbReference>
<organism evidence="14">
    <name type="scientific">freshwater metagenome</name>
    <dbReference type="NCBI Taxonomy" id="449393"/>
    <lineage>
        <taxon>unclassified sequences</taxon>
        <taxon>metagenomes</taxon>
        <taxon>ecological metagenomes</taxon>
    </lineage>
</organism>
<name>A0A6J6DFB4_9ZZZZ</name>
<evidence type="ECO:0000256" key="5">
    <source>
        <dbReference type="ARBA" id="ARBA00022679"/>
    </source>
</evidence>
<evidence type="ECO:0000256" key="4">
    <source>
        <dbReference type="ARBA" id="ARBA00011738"/>
    </source>
</evidence>
<comment type="subunit">
    <text evidence="4">Homodimer.</text>
</comment>
<dbReference type="GO" id="GO:0009228">
    <property type="term" value="P:thiamine biosynthetic process"/>
    <property type="evidence" value="ECO:0007669"/>
    <property type="project" value="UniProtKB-KW"/>
</dbReference>
<dbReference type="GO" id="GO:0046872">
    <property type="term" value="F:metal ion binding"/>
    <property type="evidence" value="ECO:0007669"/>
    <property type="project" value="UniProtKB-KW"/>
</dbReference>
<evidence type="ECO:0000256" key="8">
    <source>
        <dbReference type="ARBA" id="ARBA00022977"/>
    </source>
</evidence>
<keyword evidence="9" id="KW-0408">Iron</keyword>
<proteinExistence type="inferred from homology"/>
<comment type="catalytic activity">
    <reaction evidence="11">
        <text>N(6)-(pyridoxal phosphate)-L-lysyl-[4-amino-5-hydroxymethyl-2-methylpyrimidine phosphate synthase] + L-histidyl-[4-amino-5-hydroxymethyl-2-methylpyrimidine phosphate synthase] + 2 Fe(3+) + 4 H2O = L-lysyl-[4-amino-5-hydroxymethyl-2-methylpyrimidine phosphate synthase] + (2S)-2-amino-5-hydroxy-4-oxopentanoyl-[4-amino-5-hydroxymethyl-2-methylpyrimidine phosphate synthase] + 4-amino-2-methyl-5-(phosphooxymethyl)pyrimidine + 3-oxopropanoate + 2 Fe(2+) + 2 H(+)</text>
        <dbReference type="Rhea" id="RHEA:65756"/>
        <dbReference type="Rhea" id="RHEA-COMP:16892"/>
        <dbReference type="Rhea" id="RHEA-COMP:16893"/>
        <dbReference type="Rhea" id="RHEA-COMP:16894"/>
        <dbReference type="Rhea" id="RHEA-COMP:16895"/>
        <dbReference type="ChEBI" id="CHEBI:15377"/>
        <dbReference type="ChEBI" id="CHEBI:15378"/>
        <dbReference type="ChEBI" id="CHEBI:29033"/>
        <dbReference type="ChEBI" id="CHEBI:29034"/>
        <dbReference type="ChEBI" id="CHEBI:29969"/>
        <dbReference type="ChEBI" id="CHEBI:29979"/>
        <dbReference type="ChEBI" id="CHEBI:33190"/>
        <dbReference type="ChEBI" id="CHEBI:58354"/>
        <dbReference type="ChEBI" id="CHEBI:143915"/>
        <dbReference type="ChEBI" id="CHEBI:157692"/>
    </reaction>
    <physiologicalReaction direction="left-to-right" evidence="11">
        <dbReference type="Rhea" id="RHEA:65757"/>
    </physiologicalReaction>
</comment>
<evidence type="ECO:0000256" key="2">
    <source>
        <dbReference type="ARBA" id="ARBA00004948"/>
    </source>
</evidence>
<gene>
    <name evidence="14" type="ORF">UFOPK1493_01853</name>
</gene>
<evidence type="ECO:0000256" key="9">
    <source>
        <dbReference type="ARBA" id="ARBA00023004"/>
    </source>
</evidence>
<dbReference type="InterPro" id="IPR027939">
    <property type="entry name" value="NMT1/THI5"/>
</dbReference>
<keyword evidence="8" id="KW-0784">Thiamine biosynthesis</keyword>
<evidence type="ECO:0000256" key="12">
    <source>
        <dbReference type="SAM" id="MobiDB-lite"/>
    </source>
</evidence>
<keyword evidence="5" id="KW-0808">Transferase</keyword>
<evidence type="ECO:0000256" key="1">
    <source>
        <dbReference type="ARBA" id="ARBA00003469"/>
    </source>
</evidence>
<keyword evidence="6" id="KW-0479">Metal-binding</keyword>
<keyword evidence="7" id="KW-0663">Pyridoxal phosphate</keyword>
<dbReference type="EMBL" id="CAEZSR010000063">
    <property type="protein sequence ID" value="CAB4561984.1"/>
    <property type="molecule type" value="Genomic_DNA"/>
</dbReference>
<dbReference type="PANTHER" id="PTHR31528">
    <property type="entry name" value="4-AMINO-5-HYDROXYMETHYL-2-METHYLPYRIMIDINE PHOSPHATE SYNTHASE THI11-RELATED"/>
    <property type="match status" value="1"/>
</dbReference>
<evidence type="ECO:0000256" key="10">
    <source>
        <dbReference type="ARBA" id="ARBA00033171"/>
    </source>
</evidence>